<organism evidence="3 4">
    <name type="scientific">Hymenobacter aerilatus</name>
    <dbReference type="NCBI Taxonomy" id="2932251"/>
    <lineage>
        <taxon>Bacteria</taxon>
        <taxon>Pseudomonadati</taxon>
        <taxon>Bacteroidota</taxon>
        <taxon>Cytophagia</taxon>
        <taxon>Cytophagales</taxon>
        <taxon>Hymenobacteraceae</taxon>
        <taxon>Hymenobacter</taxon>
    </lineage>
</organism>
<name>A0A8T9SPH0_9BACT</name>
<evidence type="ECO:0000259" key="2">
    <source>
        <dbReference type="Pfam" id="PF18962"/>
    </source>
</evidence>
<evidence type="ECO:0000313" key="4">
    <source>
        <dbReference type="Proteomes" id="UP000829925"/>
    </source>
</evidence>
<dbReference type="EMBL" id="CP095053">
    <property type="protein sequence ID" value="UOR03597.1"/>
    <property type="molecule type" value="Genomic_DNA"/>
</dbReference>
<dbReference type="NCBIfam" id="TIGR04183">
    <property type="entry name" value="Por_Secre_tail"/>
    <property type="match status" value="1"/>
</dbReference>
<accession>A0A8T9SPH0</accession>
<dbReference type="InterPro" id="IPR013783">
    <property type="entry name" value="Ig-like_fold"/>
</dbReference>
<protein>
    <submittedName>
        <fullName evidence="3">T9SS type A sorting domain-containing protein</fullName>
    </submittedName>
</protein>
<sequence length="1120" mass="117397">MKKLYSLPWSKVSFHRLLALLLICILVPSIANAQARTVFKETMGLVLAGDDIPTAETENYFDEGLLTYSGTAIGGDESIIPVTNPLAGASNGGNITFGAFVDGAVVSTSTERTFVISDIIGPISGGQLTFSLYIPSGRAGTQSVSTLRNNFVVETSVNGTSFTAATYEPVNGSTNVSVRGWNALRITSAIPVVNSLTIRFRKVSGATVLYSIDDIELVGSQTGISISTSNIDFNNTYVNERSAASRLTVSGAGLTSNIVLTAPDGFLLRKGTEDYSLTTTLTQSNGNVASTAIDVIFAPTVAKTYSGTLTVSSSGSETRNVSLSGTSEVRPPSTLVAPPSITFGGSTVVGQASTPSNFTVSGNNLTADVIVTPPNTNYQIRLGNTGSFTNNAITLTPVDGTLAQTTLQVRFLPTTSGTITGGIRVASTGAGDKVVELTATATAAPTGPTVNAAPTDLAFGTASGSGSSTTLTFDVSGTNLTENLIITPSNSNIVIRDQLAGGSFVNTPLSFAPVNGTVSNRTIEVRLVGPVASGAFNGTISVGSGNALPKTVNVTASPVLEGNSTINTEGTLAVFEAVPGQPSLVQSYIITGTNLLQDVTIQAPNFFQISTTNNFSALTTTGNTIVVARNSGNDLSATRIYVRYFPTAAQTNTNTILHTSNPALGVSLSVTGTSEPSLILEQAYANRELVIIGTNGTAQGLTLTGKRVNQTVTISFLQQENRSNPDNTPQFQLSLDNTTFSNTLVVNPDPQTSSISRTIYVRYSPTYLGGQNGASATLRFQSNDFSTSSPQAFAANFAVVGSSIDTRPTRDVIATVTRNGTSATVNFNLPGNYAAQGYGEGRLIIASEQAALNKLPENGNPYVTGNQEYGEREFASGYFVVYSGANAQAVIRTLDPAKTYYFYIFEYNNITTLNGNPTSVQTAENYLTPTVPEAVPAYVAPGTPLPVELKSFAAKLTAGGVKLDWATASEKNNKGFEVQRSQDGEQFAALQFVKGHGSKASATVYSALDVQPLSGTSYYRLKQVDEDGTFAYSPVAAITNTEAAREATFYPNPAHDVLNISANEPLVGARVTVADLTGRIVLTSTLDATNRVSLSTLRTGTYLVTVETNTGKIIRKIVKE</sequence>
<keyword evidence="4" id="KW-1185">Reference proteome</keyword>
<feature type="chain" id="PRO_5035839694" evidence="1">
    <location>
        <begin position="34"/>
        <end position="1120"/>
    </location>
</feature>
<feature type="domain" description="Secretion system C-terminal sorting" evidence="2">
    <location>
        <begin position="1050"/>
        <end position="1118"/>
    </location>
</feature>
<evidence type="ECO:0000256" key="1">
    <source>
        <dbReference type="SAM" id="SignalP"/>
    </source>
</evidence>
<dbReference type="Gene3D" id="2.60.40.10">
    <property type="entry name" value="Immunoglobulins"/>
    <property type="match status" value="2"/>
</dbReference>
<reference evidence="3 4" key="1">
    <citation type="submission" date="2022-04" db="EMBL/GenBank/DDBJ databases">
        <title>Hymenobacter sp. isolated from the air.</title>
        <authorList>
            <person name="Won M."/>
            <person name="Lee C.-M."/>
            <person name="Woen H.-Y."/>
            <person name="Kwon S.-W."/>
        </authorList>
    </citation>
    <scope>NUCLEOTIDE SEQUENCE [LARGE SCALE GENOMIC DNA]</scope>
    <source>
        <strain evidence="4">5413 J-13</strain>
    </source>
</reference>
<dbReference type="InterPro" id="IPR026444">
    <property type="entry name" value="Secre_tail"/>
</dbReference>
<dbReference type="Pfam" id="PF18962">
    <property type="entry name" value="Por_Secre_tail"/>
    <property type="match status" value="1"/>
</dbReference>
<evidence type="ECO:0000313" key="3">
    <source>
        <dbReference type="EMBL" id="UOR03597.1"/>
    </source>
</evidence>
<dbReference type="RefSeq" id="WP_245090397.1">
    <property type="nucleotide sequence ID" value="NZ_CP095053.1"/>
</dbReference>
<proteinExistence type="predicted"/>
<feature type="signal peptide" evidence="1">
    <location>
        <begin position="1"/>
        <end position="33"/>
    </location>
</feature>
<keyword evidence="1" id="KW-0732">Signal</keyword>
<dbReference type="KEGG" id="haei:MUN82_11625"/>
<gene>
    <name evidence="3" type="ORF">MUN82_11625</name>
</gene>
<dbReference type="Proteomes" id="UP000829925">
    <property type="component" value="Chromosome"/>
</dbReference>
<dbReference type="AlphaFoldDB" id="A0A8T9SPH0"/>